<evidence type="ECO:0000313" key="3">
    <source>
        <dbReference type="Proteomes" id="UP000199546"/>
    </source>
</evidence>
<evidence type="ECO:0000256" key="1">
    <source>
        <dbReference type="ARBA" id="ARBA00023002"/>
    </source>
</evidence>
<gene>
    <name evidence="2" type="ORF">SAMN05660657_03773</name>
</gene>
<accession>A0A1I7BQU4</accession>
<reference evidence="3" key="1">
    <citation type="submission" date="2016-10" db="EMBL/GenBank/DDBJ databases">
        <authorList>
            <person name="Varghese N."/>
            <person name="Submissions S."/>
        </authorList>
    </citation>
    <scope>NUCLEOTIDE SEQUENCE [LARGE SCALE GENOMIC DNA]</scope>
    <source>
        <strain evidence="3">DSM 46136</strain>
    </source>
</reference>
<dbReference type="PRINTS" id="PR00080">
    <property type="entry name" value="SDRFAMILY"/>
</dbReference>
<dbReference type="EMBL" id="FPBA01000015">
    <property type="protein sequence ID" value="SFT89539.1"/>
    <property type="molecule type" value="Genomic_DNA"/>
</dbReference>
<protein>
    <submittedName>
        <fullName evidence="2">Meso-butanediol dehydrogenase / (S,S)-butanediol dehydrogenase / diacetyl reductase</fullName>
    </submittedName>
</protein>
<dbReference type="OrthoDB" id="20590at2"/>
<keyword evidence="3" id="KW-1185">Reference proteome</keyword>
<name>A0A1I7BQU4_9ACTN</name>
<proteinExistence type="predicted"/>
<dbReference type="Proteomes" id="UP000199546">
    <property type="component" value="Unassembled WGS sequence"/>
</dbReference>
<dbReference type="PANTHER" id="PTHR43639:SF9">
    <property type="entry name" value="BLL5898 PROTEIN"/>
    <property type="match status" value="1"/>
</dbReference>
<dbReference type="Gene3D" id="3.40.50.720">
    <property type="entry name" value="NAD(P)-binding Rossmann-like Domain"/>
    <property type="match status" value="1"/>
</dbReference>
<dbReference type="InterPro" id="IPR002347">
    <property type="entry name" value="SDR_fam"/>
</dbReference>
<dbReference type="Pfam" id="PF13561">
    <property type="entry name" value="adh_short_C2"/>
    <property type="match status" value="1"/>
</dbReference>
<dbReference type="SUPFAM" id="SSF51735">
    <property type="entry name" value="NAD(P)-binding Rossmann-fold domains"/>
    <property type="match status" value="1"/>
</dbReference>
<dbReference type="AlphaFoldDB" id="A0A1I7BQU4"/>
<evidence type="ECO:0000313" key="2">
    <source>
        <dbReference type="EMBL" id="SFT89539.1"/>
    </source>
</evidence>
<keyword evidence="1" id="KW-0560">Oxidoreductase</keyword>
<dbReference type="PRINTS" id="PR00081">
    <property type="entry name" value="GDHRDH"/>
</dbReference>
<dbReference type="GO" id="GO:0016491">
    <property type="term" value="F:oxidoreductase activity"/>
    <property type="evidence" value="ECO:0007669"/>
    <property type="project" value="UniProtKB-KW"/>
</dbReference>
<dbReference type="InterPro" id="IPR036291">
    <property type="entry name" value="NAD(P)-bd_dom_sf"/>
</dbReference>
<organism evidence="2 3">
    <name type="scientific">Geodermatophilus amargosae</name>
    <dbReference type="NCBI Taxonomy" id="1296565"/>
    <lineage>
        <taxon>Bacteria</taxon>
        <taxon>Bacillati</taxon>
        <taxon>Actinomycetota</taxon>
        <taxon>Actinomycetes</taxon>
        <taxon>Geodermatophilales</taxon>
        <taxon>Geodermatophilaceae</taxon>
        <taxon>Geodermatophilus</taxon>
    </lineage>
</organism>
<dbReference type="STRING" id="1296565.SAMN05660657_03773"/>
<dbReference type="PANTHER" id="PTHR43639">
    <property type="entry name" value="OXIDOREDUCTASE, SHORT-CHAIN DEHYDROGENASE/REDUCTASE FAMILY (AFU_ORTHOLOGUE AFUA_5G02870)"/>
    <property type="match status" value="1"/>
</dbReference>
<sequence length="181" mass="18340">MVAATDSAFGRIDVVVNDAGLSLTSAFERVTLTAWRAVMAADVESVVLVTQAALTFLLARGGSVNVASVAGLGGDAGMSGYNAAEGALVDLTPSLAVEFADRGVRVNAVAPSLTSTDATADIPAEDVAEFLRRIPMGRAAEPAEVADVIAFLAGLDARFVTGVVLPVDGGLRAGSGQPPRR</sequence>